<keyword evidence="2" id="KW-1185">Reference proteome</keyword>
<dbReference type="Proteomes" id="UP000001073">
    <property type="component" value="Chromosome 22a"/>
</dbReference>
<name>A0A2I3HPK8_NOMLE</name>
<dbReference type="GeneTree" id="ENSGT00910000147233"/>
<proteinExistence type="predicted"/>
<accession>A0A2I3HPK8</accession>
<organism evidence="1 2">
    <name type="scientific">Nomascus leucogenys</name>
    <name type="common">Northern white-cheeked gibbon</name>
    <name type="synonym">Hylobates leucogenys</name>
    <dbReference type="NCBI Taxonomy" id="61853"/>
    <lineage>
        <taxon>Eukaryota</taxon>
        <taxon>Metazoa</taxon>
        <taxon>Chordata</taxon>
        <taxon>Craniata</taxon>
        <taxon>Vertebrata</taxon>
        <taxon>Euteleostomi</taxon>
        <taxon>Mammalia</taxon>
        <taxon>Eutheria</taxon>
        <taxon>Euarchontoglires</taxon>
        <taxon>Primates</taxon>
        <taxon>Haplorrhini</taxon>
        <taxon>Catarrhini</taxon>
        <taxon>Hylobatidae</taxon>
        <taxon>Nomascus</taxon>
    </lineage>
</organism>
<reference evidence="1 2" key="1">
    <citation type="submission" date="2012-10" db="EMBL/GenBank/DDBJ databases">
        <authorList>
            <consortium name="Gibbon Genome Sequencing Consortium"/>
        </authorList>
    </citation>
    <scope>NUCLEOTIDE SEQUENCE [LARGE SCALE GENOMIC DNA]</scope>
</reference>
<dbReference type="InParanoid" id="A0A2I3HPK8"/>
<evidence type="ECO:0000313" key="1">
    <source>
        <dbReference type="Ensembl" id="ENSNLEP00000045558.1"/>
    </source>
</evidence>
<dbReference type="Ensembl" id="ENSNLET00000038587.1">
    <property type="protein sequence ID" value="ENSNLEP00000045558.1"/>
    <property type="gene ID" value="ENSNLEG00000033865.1"/>
</dbReference>
<reference evidence="1" key="2">
    <citation type="submission" date="2025-08" db="UniProtKB">
        <authorList>
            <consortium name="Ensembl"/>
        </authorList>
    </citation>
    <scope>IDENTIFICATION</scope>
</reference>
<dbReference type="OMA" id="DNWATKE"/>
<reference evidence="1" key="3">
    <citation type="submission" date="2025-09" db="UniProtKB">
        <authorList>
            <consortium name="Ensembl"/>
        </authorList>
    </citation>
    <scope>IDENTIFICATION</scope>
</reference>
<evidence type="ECO:0000313" key="2">
    <source>
        <dbReference type="Proteomes" id="UP000001073"/>
    </source>
</evidence>
<dbReference type="AlphaFoldDB" id="A0A2I3HPK8"/>
<sequence>MQFNFELSFKYVLYSSYSWLKHDHTIADCMVFTWTPCRMLDYLYSSCANMLWAGEMKSSSHQDLLFKWLDNWATKELELHLLGIELFWNTLPHFGKSKSSASGTLSVENLPSFALKDVLFFIYT</sequence>
<protein>
    <submittedName>
        <fullName evidence="1">Uncharacterized protein</fullName>
    </submittedName>
</protein>
<dbReference type="EMBL" id="ADFV01058342">
    <property type="status" value="NOT_ANNOTATED_CDS"/>
    <property type="molecule type" value="Genomic_DNA"/>
</dbReference>